<comment type="caution">
    <text evidence="6">The sequence shown here is derived from an EMBL/GenBank/DDBJ whole genome shotgun (WGS) entry which is preliminary data.</text>
</comment>
<evidence type="ECO:0000313" key="6">
    <source>
        <dbReference type="EMBL" id="MBZ0058433.1"/>
    </source>
</evidence>
<dbReference type="InterPro" id="IPR050090">
    <property type="entry name" value="Tyrosine_recombinase_XerCD"/>
</dbReference>
<dbReference type="InterPro" id="IPR013762">
    <property type="entry name" value="Integrase-like_cat_sf"/>
</dbReference>
<dbReference type="PROSITE" id="PS51898">
    <property type="entry name" value="TYR_RECOMBINASE"/>
    <property type="match status" value="1"/>
</dbReference>
<dbReference type="CDD" id="cd01184">
    <property type="entry name" value="INT_C_like_1"/>
    <property type="match status" value="1"/>
</dbReference>
<reference evidence="6 7" key="1">
    <citation type="submission" date="2020-11" db="EMBL/GenBank/DDBJ databases">
        <title>Draft Genome of Enterobacter sp. strain EMC7.</title>
        <authorList>
            <person name="Barman P."/>
            <person name="Sinha S."/>
            <person name="Sen S."/>
            <person name="Chakraborty R."/>
        </authorList>
    </citation>
    <scope>NUCLEOTIDE SEQUENCE [LARGE SCALE GENOMIC DNA]</scope>
    <source>
        <strain evidence="6 7">EMC7</strain>
    </source>
</reference>
<dbReference type="PANTHER" id="PTHR30349">
    <property type="entry name" value="PHAGE INTEGRASE-RELATED"/>
    <property type="match status" value="1"/>
</dbReference>
<sequence length="363" mass="41857">MSHLMLSRHGIWYYRRVYSTPRRRREIRISLRTRSKREAMKRAEQYITSQPFACVPKAIPAHSSSALAASVLVNEKKSLFPNLKSELEKYANAKTGSVGEREILTINRCVNAYLAATKEPFSKRSAAAFVDSLEGSASTRNRYIKKNSAFFKWLATRTDEDIRNTFEGMGVKETTAPMDRRPAYSLNDLKRLHIALHGVKDWKRWIILIGSYSGMRQNEICQLYHNDVMRVEGGWCFRVDNLNPNQTIKTDSSRRFVPIHSQLLTLGLLDFITDRKGHLFPELTLHLGSYGHYFSRWFTRFRGKHDLPEYHSLRHYGATTFKQNGFPEQFASQVLGHSNATITYNRYGKGVDVSRLVQVIEAL</sequence>
<dbReference type="Pfam" id="PF00589">
    <property type="entry name" value="Phage_integrase"/>
    <property type="match status" value="1"/>
</dbReference>
<keyword evidence="3" id="KW-0238">DNA-binding</keyword>
<dbReference type="SUPFAM" id="SSF56349">
    <property type="entry name" value="DNA breaking-rejoining enzymes"/>
    <property type="match status" value="1"/>
</dbReference>
<proteinExistence type="inferred from homology"/>
<comment type="similarity">
    <text evidence="1">Belongs to the 'phage' integrase family.</text>
</comment>
<name>A0ABS7RX30_9ENTR</name>
<dbReference type="EMBL" id="JADMNK010000005">
    <property type="protein sequence ID" value="MBZ0058433.1"/>
    <property type="molecule type" value="Genomic_DNA"/>
</dbReference>
<organism evidence="6 7">
    <name type="scientific">Leclercia barmai</name>
    <dbReference type="NCBI Taxonomy" id="2785629"/>
    <lineage>
        <taxon>Bacteria</taxon>
        <taxon>Pseudomonadati</taxon>
        <taxon>Pseudomonadota</taxon>
        <taxon>Gammaproteobacteria</taxon>
        <taxon>Enterobacterales</taxon>
        <taxon>Enterobacteriaceae</taxon>
        <taxon>Leclercia</taxon>
    </lineage>
</organism>
<evidence type="ECO:0000256" key="3">
    <source>
        <dbReference type="ARBA" id="ARBA00023125"/>
    </source>
</evidence>
<dbReference type="Proteomes" id="UP000706580">
    <property type="component" value="Unassembled WGS sequence"/>
</dbReference>
<evidence type="ECO:0000256" key="1">
    <source>
        <dbReference type="ARBA" id="ARBA00008857"/>
    </source>
</evidence>
<evidence type="ECO:0000256" key="4">
    <source>
        <dbReference type="ARBA" id="ARBA00023172"/>
    </source>
</evidence>
<gene>
    <name evidence="6" type="ORF">ITX56_11540</name>
</gene>
<evidence type="ECO:0000259" key="5">
    <source>
        <dbReference type="PROSITE" id="PS51898"/>
    </source>
</evidence>
<evidence type="ECO:0000313" key="7">
    <source>
        <dbReference type="Proteomes" id="UP000706580"/>
    </source>
</evidence>
<dbReference type="InterPro" id="IPR002104">
    <property type="entry name" value="Integrase_catalytic"/>
</dbReference>
<protein>
    <submittedName>
        <fullName evidence="6">Site-specific integrase</fullName>
    </submittedName>
</protein>
<evidence type="ECO:0000256" key="2">
    <source>
        <dbReference type="ARBA" id="ARBA00022908"/>
    </source>
</evidence>
<feature type="domain" description="Tyr recombinase" evidence="5">
    <location>
        <begin position="179"/>
        <end position="361"/>
    </location>
</feature>
<keyword evidence="7" id="KW-1185">Reference proteome</keyword>
<keyword evidence="2" id="KW-0229">DNA integration</keyword>
<keyword evidence="4" id="KW-0233">DNA recombination</keyword>
<dbReference type="InterPro" id="IPR011010">
    <property type="entry name" value="DNA_brk_join_enz"/>
</dbReference>
<accession>A0ABS7RX30</accession>
<dbReference type="PANTHER" id="PTHR30349:SF41">
    <property type="entry name" value="INTEGRASE_RECOMBINASE PROTEIN MJ0367-RELATED"/>
    <property type="match status" value="1"/>
</dbReference>
<dbReference type="Gene3D" id="1.10.443.10">
    <property type="entry name" value="Intergrase catalytic core"/>
    <property type="match status" value="1"/>
</dbReference>